<comment type="similarity">
    <text evidence="1">Belongs to the glyoxalase I family.</text>
</comment>
<dbReference type="AlphaFoldDB" id="A0A168K6S3"/>
<protein>
    <recommendedName>
        <fullName evidence="2">VOC domain-containing protein</fullName>
    </recommendedName>
</protein>
<evidence type="ECO:0000313" key="4">
    <source>
        <dbReference type="Proteomes" id="UP000077051"/>
    </source>
</evidence>
<dbReference type="PANTHER" id="PTHR21366">
    <property type="entry name" value="GLYOXALASE FAMILY PROTEIN"/>
    <property type="match status" value="1"/>
</dbReference>
<evidence type="ECO:0000256" key="1">
    <source>
        <dbReference type="ARBA" id="ARBA00010363"/>
    </source>
</evidence>
<dbReference type="Pfam" id="PF00903">
    <property type="entry name" value="Glyoxalase"/>
    <property type="match status" value="1"/>
</dbReference>
<dbReference type="InterPro" id="IPR004360">
    <property type="entry name" value="Glyas_Fos-R_dOase_dom"/>
</dbReference>
<name>A0A168K6S3_MUCCL</name>
<accession>A0A168K6S3</accession>
<evidence type="ECO:0000259" key="2">
    <source>
        <dbReference type="PROSITE" id="PS51819"/>
    </source>
</evidence>
<reference evidence="3 4" key="1">
    <citation type="submission" date="2015-06" db="EMBL/GenBank/DDBJ databases">
        <title>Expansion of signal transduction pathways in fungi by whole-genome duplication.</title>
        <authorList>
            <consortium name="DOE Joint Genome Institute"/>
            <person name="Corrochano L.M."/>
            <person name="Kuo A."/>
            <person name="Marcet-Houben M."/>
            <person name="Polaino S."/>
            <person name="Salamov A."/>
            <person name="Villalobos J.M."/>
            <person name="Alvarez M.I."/>
            <person name="Avalos J."/>
            <person name="Benito E.P."/>
            <person name="Benoit I."/>
            <person name="Burger G."/>
            <person name="Camino L.P."/>
            <person name="Canovas D."/>
            <person name="Cerda-Olmedo E."/>
            <person name="Cheng J.-F."/>
            <person name="Dominguez A."/>
            <person name="Elias M."/>
            <person name="Eslava A.P."/>
            <person name="Glaser F."/>
            <person name="Grimwood J."/>
            <person name="Gutierrez G."/>
            <person name="Heitman J."/>
            <person name="Henrissat B."/>
            <person name="Iturriaga E.A."/>
            <person name="Lang B.F."/>
            <person name="Lavin J.L."/>
            <person name="Lee S."/>
            <person name="Li W."/>
            <person name="Lindquist E."/>
            <person name="Lopez-Garcia S."/>
            <person name="Luque E.M."/>
            <person name="Marcos A.T."/>
            <person name="Martin J."/>
            <person name="Mccluskey K."/>
            <person name="Medina H.R."/>
            <person name="Miralles-Duran A."/>
            <person name="Miyazaki A."/>
            <person name="Munoz-Torres E."/>
            <person name="Oguiza J.A."/>
            <person name="Ohm R."/>
            <person name="Olmedo M."/>
            <person name="Orejas M."/>
            <person name="Ortiz-Castellanos L."/>
            <person name="Pisabarro A.G."/>
            <person name="Rodriguez-Romero J."/>
            <person name="Ruiz-Herrera J."/>
            <person name="Ruiz-Vazquez R."/>
            <person name="Sanz C."/>
            <person name="Schackwitz W."/>
            <person name="Schmutz J."/>
            <person name="Shahriari M."/>
            <person name="Shelest E."/>
            <person name="Silva-Franco F."/>
            <person name="Soanes D."/>
            <person name="Syed K."/>
            <person name="Tagua V.G."/>
            <person name="Talbot N.J."/>
            <person name="Thon M."/>
            <person name="De Vries R.P."/>
            <person name="Wiebenga A."/>
            <person name="Yadav J.S."/>
            <person name="Braun E.L."/>
            <person name="Baker S."/>
            <person name="Garre V."/>
            <person name="Horwitz B."/>
            <person name="Torres-Martinez S."/>
            <person name="Idnurm A."/>
            <person name="Herrera-Estrella A."/>
            <person name="Gabaldon T."/>
            <person name="Grigoriev I.V."/>
        </authorList>
    </citation>
    <scope>NUCLEOTIDE SEQUENCE [LARGE SCALE GENOMIC DNA]</scope>
    <source>
        <strain evidence="3 4">CBS 277.49</strain>
    </source>
</reference>
<dbReference type="Gene3D" id="3.10.180.10">
    <property type="entry name" value="2,3-Dihydroxybiphenyl 1,2-Dioxygenase, domain 1"/>
    <property type="match status" value="1"/>
</dbReference>
<comment type="caution">
    <text evidence="3">The sequence shown here is derived from an EMBL/GenBank/DDBJ whole genome shotgun (WGS) entry which is preliminary data.</text>
</comment>
<dbReference type="InterPro" id="IPR029068">
    <property type="entry name" value="Glyas_Bleomycin-R_OHBP_Dase"/>
</dbReference>
<dbReference type="Proteomes" id="UP000077051">
    <property type="component" value="Unassembled WGS sequence"/>
</dbReference>
<gene>
    <name evidence="3" type="ORF">MUCCIDRAFT_111411</name>
</gene>
<feature type="domain" description="VOC" evidence="2">
    <location>
        <begin position="8"/>
        <end position="136"/>
    </location>
</feature>
<evidence type="ECO:0000313" key="3">
    <source>
        <dbReference type="EMBL" id="OAD02058.1"/>
    </source>
</evidence>
<organism evidence="3 4">
    <name type="scientific">Mucor lusitanicus CBS 277.49</name>
    <dbReference type="NCBI Taxonomy" id="747725"/>
    <lineage>
        <taxon>Eukaryota</taxon>
        <taxon>Fungi</taxon>
        <taxon>Fungi incertae sedis</taxon>
        <taxon>Mucoromycota</taxon>
        <taxon>Mucoromycotina</taxon>
        <taxon>Mucoromycetes</taxon>
        <taxon>Mucorales</taxon>
        <taxon>Mucorineae</taxon>
        <taxon>Mucoraceae</taxon>
        <taxon>Mucor</taxon>
    </lineage>
</organism>
<sequence length="138" mass="15551">MFKPTIASIDHIVVAVSNIEKSAMWYHTMLGMAIQRFKTPSAPDQDRIALVFGQQKINLHHKNIEVFPVCKKPALEGTADFCLISKQPVEAFLQHWKQHSCELAVEVPVKRTGAQGQLLSVYVYDLDGNLIEVSNYVE</sequence>
<dbReference type="EMBL" id="AMYB01000005">
    <property type="protein sequence ID" value="OAD02058.1"/>
    <property type="molecule type" value="Genomic_DNA"/>
</dbReference>
<dbReference type="STRING" id="747725.A0A168K6S3"/>
<proteinExistence type="inferred from homology"/>
<dbReference type="PROSITE" id="PS51819">
    <property type="entry name" value="VOC"/>
    <property type="match status" value="1"/>
</dbReference>
<dbReference type="InterPro" id="IPR037523">
    <property type="entry name" value="VOC_core"/>
</dbReference>
<dbReference type="OrthoDB" id="5371818at2759"/>
<dbReference type="SUPFAM" id="SSF54593">
    <property type="entry name" value="Glyoxalase/Bleomycin resistance protein/Dihydroxybiphenyl dioxygenase"/>
    <property type="match status" value="1"/>
</dbReference>
<dbReference type="VEuPathDB" id="FungiDB:MUCCIDRAFT_111411"/>
<dbReference type="PANTHER" id="PTHR21366:SF14">
    <property type="entry name" value="GLYOXALASE DOMAIN-CONTAINING PROTEIN 5"/>
    <property type="match status" value="1"/>
</dbReference>
<dbReference type="InterPro" id="IPR050383">
    <property type="entry name" value="GlyoxalaseI/FosfomycinResist"/>
</dbReference>
<keyword evidence="4" id="KW-1185">Reference proteome</keyword>